<evidence type="ECO:0000313" key="2">
    <source>
        <dbReference type="Proteomes" id="UP000703269"/>
    </source>
</evidence>
<dbReference type="OrthoDB" id="2570975at2759"/>
<gene>
    <name evidence="1" type="ORF">PsYK624_013870</name>
</gene>
<protein>
    <submittedName>
        <fullName evidence="1">Uncharacterized protein</fullName>
    </submittedName>
</protein>
<name>A0A9P3FY24_9APHY</name>
<accession>A0A9P3FY24</accession>
<proteinExistence type="predicted"/>
<reference evidence="1 2" key="1">
    <citation type="submission" date="2021-08" db="EMBL/GenBank/DDBJ databases">
        <title>Draft Genome Sequence of Phanerochaete sordida strain YK-624.</title>
        <authorList>
            <person name="Mori T."/>
            <person name="Dohra H."/>
            <person name="Suzuki T."/>
            <person name="Kawagishi H."/>
            <person name="Hirai H."/>
        </authorList>
    </citation>
    <scope>NUCLEOTIDE SEQUENCE [LARGE SCALE GENOMIC DNA]</scope>
    <source>
        <strain evidence="1 2">YK-624</strain>
    </source>
</reference>
<organism evidence="1 2">
    <name type="scientific">Phanerochaete sordida</name>
    <dbReference type="NCBI Taxonomy" id="48140"/>
    <lineage>
        <taxon>Eukaryota</taxon>
        <taxon>Fungi</taxon>
        <taxon>Dikarya</taxon>
        <taxon>Basidiomycota</taxon>
        <taxon>Agaricomycotina</taxon>
        <taxon>Agaricomycetes</taxon>
        <taxon>Polyporales</taxon>
        <taxon>Phanerochaetaceae</taxon>
        <taxon>Phanerochaete</taxon>
    </lineage>
</organism>
<comment type="caution">
    <text evidence="1">The sequence shown here is derived from an EMBL/GenBank/DDBJ whole genome shotgun (WGS) entry which is preliminary data.</text>
</comment>
<dbReference type="Proteomes" id="UP000703269">
    <property type="component" value="Unassembled WGS sequence"/>
</dbReference>
<keyword evidence="2" id="KW-1185">Reference proteome</keyword>
<sequence>MAYAARPTRKSSNLENLGLGAKTMSQKISRVVSQDVFRDASIRRRNRVLSGLKAPKPDDAVKRQKLSQPVIRVSLPTPPASPCTPAQPIYPAEAQDSKTGAIPRVLARPPTQPISQKKVADVDPELEKVPVEYIRDGLRLLGPQMWKVAQSVQVPPFNVAQTHTTIQVSDTSAQLPTHLLAVYKRPAHGKASTRGMQLHATHNIVLASHCAAIPALTHDQTPYVSQSGDSITLPVLAMAVPHPESFAAVHEYLYTKDRAVFAARIVPYPSSRVAAPDAAHTHAAWVARLAATYSQQVLITHLAFAAGAYANMCALGIQDDGMWHALQASWTILRGALHAQQHAHPRA</sequence>
<evidence type="ECO:0000313" key="1">
    <source>
        <dbReference type="EMBL" id="GJE85308.1"/>
    </source>
</evidence>
<dbReference type="AlphaFoldDB" id="A0A9P3FY24"/>
<dbReference type="EMBL" id="BPQB01000002">
    <property type="protein sequence ID" value="GJE85308.1"/>
    <property type="molecule type" value="Genomic_DNA"/>
</dbReference>